<organism evidence="2 3">
    <name type="scientific">Termitidicoccus mucosus</name>
    <dbReference type="NCBI Taxonomy" id="1184151"/>
    <lineage>
        <taxon>Bacteria</taxon>
        <taxon>Pseudomonadati</taxon>
        <taxon>Verrucomicrobiota</taxon>
        <taxon>Opitutia</taxon>
        <taxon>Opitutales</taxon>
        <taxon>Opitutaceae</taxon>
        <taxon>Termitidicoccus</taxon>
    </lineage>
</organism>
<keyword evidence="3" id="KW-1185">Reference proteome</keyword>
<dbReference type="Proteomes" id="UP000078486">
    <property type="component" value="Unassembled WGS sequence"/>
</dbReference>
<keyword evidence="1" id="KW-0472">Membrane</keyword>
<reference evidence="2 3" key="1">
    <citation type="submission" date="2016-01" db="EMBL/GenBank/DDBJ databases">
        <title>High potential of lignocellulose degradation of a new Verrucomicrobia species.</title>
        <authorList>
            <person name="Wang Y."/>
            <person name="Shi Y."/>
            <person name="Qiu Z."/>
            <person name="Liu S."/>
            <person name="Yang H."/>
        </authorList>
    </citation>
    <scope>NUCLEOTIDE SEQUENCE [LARGE SCALE GENOMIC DNA]</scope>
    <source>
        <strain evidence="2 3">TSB47</strain>
    </source>
</reference>
<sequence length="60" mass="6773">MKIFHSLFIFLIGAALLLPAVVFLGISALFGKLAGLFDTASWWLEETADALNQKWRTKYK</sequence>
<evidence type="ECO:0000313" key="2">
    <source>
        <dbReference type="EMBL" id="OAM89956.1"/>
    </source>
</evidence>
<keyword evidence="1" id="KW-0812">Transmembrane</keyword>
<dbReference type="EMBL" id="LRRQ01000076">
    <property type="protein sequence ID" value="OAM89956.1"/>
    <property type="molecule type" value="Genomic_DNA"/>
</dbReference>
<keyword evidence="1" id="KW-1133">Transmembrane helix</keyword>
<dbReference type="AlphaFoldDB" id="A0A178ILF3"/>
<name>A0A178ILF3_9BACT</name>
<comment type="caution">
    <text evidence="2">The sequence shown here is derived from an EMBL/GenBank/DDBJ whole genome shotgun (WGS) entry which is preliminary data.</text>
</comment>
<dbReference type="RefSeq" id="WP_068770415.1">
    <property type="nucleotide sequence ID" value="NZ_CP109796.1"/>
</dbReference>
<proteinExistence type="predicted"/>
<dbReference type="STRING" id="1184151.AW736_11665"/>
<protein>
    <submittedName>
        <fullName evidence="2">Uncharacterized protein</fullName>
    </submittedName>
</protein>
<accession>A0A178ILF3</accession>
<evidence type="ECO:0000256" key="1">
    <source>
        <dbReference type="SAM" id="Phobius"/>
    </source>
</evidence>
<gene>
    <name evidence="2" type="ORF">AW736_11665</name>
</gene>
<evidence type="ECO:0000313" key="3">
    <source>
        <dbReference type="Proteomes" id="UP000078486"/>
    </source>
</evidence>
<feature type="transmembrane region" description="Helical" evidence="1">
    <location>
        <begin position="7"/>
        <end position="30"/>
    </location>
</feature>